<dbReference type="PROSITE" id="PS51186">
    <property type="entry name" value="GNAT"/>
    <property type="match status" value="1"/>
</dbReference>
<dbReference type="Proteomes" id="UP000626786">
    <property type="component" value="Unassembled WGS sequence"/>
</dbReference>
<dbReference type="Gene3D" id="3.40.630.30">
    <property type="match status" value="1"/>
</dbReference>
<comment type="caution">
    <text evidence="2">The sequence shown here is derived from an EMBL/GenBank/DDBJ whole genome shotgun (WGS) entry which is preliminary data.</text>
</comment>
<feature type="domain" description="N-acetyltransferase" evidence="1">
    <location>
        <begin position="7"/>
        <end position="158"/>
    </location>
</feature>
<dbReference type="InterPro" id="IPR000182">
    <property type="entry name" value="GNAT_dom"/>
</dbReference>
<gene>
    <name evidence="2" type="ORF">H9649_12730</name>
</gene>
<evidence type="ECO:0000313" key="3">
    <source>
        <dbReference type="Proteomes" id="UP000626786"/>
    </source>
</evidence>
<dbReference type="EMBL" id="JACSQN010000011">
    <property type="protein sequence ID" value="MBD7985458.1"/>
    <property type="molecule type" value="Genomic_DNA"/>
</dbReference>
<dbReference type="PANTHER" id="PTHR43415:SF3">
    <property type="entry name" value="GNAT-FAMILY ACETYLTRANSFERASE"/>
    <property type="match status" value="1"/>
</dbReference>
<dbReference type="Pfam" id="PF13302">
    <property type="entry name" value="Acetyltransf_3"/>
    <property type="match status" value="1"/>
</dbReference>
<keyword evidence="3" id="KW-1185">Reference proteome</keyword>
<reference evidence="2 3" key="1">
    <citation type="submission" date="2020-08" db="EMBL/GenBank/DDBJ databases">
        <title>A Genomic Blueprint of the Chicken Gut Microbiome.</title>
        <authorList>
            <person name="Gilroy R."/>
            <person name="Ravi A."/>
            <person name="Getino M."/>
            <person name="Pursley I."/>
            <person name="Horton D.L."/>
            <person name="Alikhan N.-F."/>
            <person name="Baker D."/>
            <person name="Gharbi K."/>
            <person name="Hall N."/>
            <person name="Watson M."/>
            <person name="Adriaenssens E.M."/>
            <person name="Foster-Nyarko E."/>
            <person name="Jarju S."/>
            <person name="Secka A."/>
            <person name="Antonio M."/>
            <person name="Oren A."/>
            <person name="Chaudhuri R."/>
            <person name="La Ragione R.M."/>
            <person name="Hildebrand F."/>
            <person name="Pallen M.J."/>
        </authorList>
    </citation>
    <scope>NUCLEOTIDE SEQUENCE [LARGE SCALE GENOMIC DNA]</scope>
    <source>
        <strain evidence="2 3">Sa2YVA2</strain>
    </source>
</reference>
<accession>A0ABR8UBP4</accession>
<evidence type="ECO:0000259" key="1">
    <source>
        <dbReference type="PROSITE" id="PS51186"/>
    </source>
</evidence>
<name>A0ABR8UBP4_9BACL</name>
<sequence length="165" mass="18842">MSTTHLIKIRDISMEDYEAVLSWSKDEAFCSANGWELNRSEDELHRWWMYCVNRESNDFIRKAIELEGKLIGYADLADIQGQSAELGIAIGESGLWGKGIGAHSIRSMMSYATATLGITVFYAETHEANIRAQKMLEKVGFLEVSRIGTEEYLGQEDRLFQFRFE</sequence>
<dbReference type="PANTHER" id="PTHR43415">
    <property type="entry name" value="SPERMIDINE N(1)-ACETYLTRANSFERASE"/>
    <property type="match status" value="1"/>
</dbReference>
<dbReference type="InterPro" id="IPR016181">
    <property type="entry name" value="Acyl_CoA_acyltransferase"/>
</dbReference>
<dbReference type="SUPFAM" id="SSF55729">
    <property type="entry name" value="Acyl-CoA N-acyltransferases (Nat)"/>
    <property type="match status" value="1"/>
</dbReference>
<organism evidence="2 3">
    <name type="scientific">Sporosarcina quadrami</name>
    <dbReference type="NCBI Taxonomy" id="2762234"/>
    <lineage>
        <taxon>Bacteria</taxon>
        <taxon>Bacillati</taxon>
        <taxon>Bacillota</taxon>
        <taxon>Bacilli</taxon>
        <taxon>Bacillales</taxon>
        <taxon>Caryophanaceae</taxon>
        <taxon>Sporosarcina</taxon>
    </lineage>
</organism>
<dbReference type="RefSeq" id="WP_191695282.1">
    <property type="nucleotide sequence ID" value="NZ_JACSQN010000011.1"/>
</dbReference>
<evidence type="ECO:0000313" key="2">
    <source>
        <dbReference type="EMBL" id="MBD7985458.1"/>
    </source>
</evidence>
<protein>
    <submittedName>
        <fullName evidence="2">GNAT family N-acetyltransferase</fullName>
    </submittedName>
</protein>
<proteinExistence type="predicted"/>